<keyword evidence="7" id="KW-0378">Hydrolase</keyword>
<dbReference type="AlphaFoldDB" id="A0AA41QDP6"/>
<sequence length="397" mass="39898">MTPEQEHVQPAAAQPARQPAPAPARSKGWVVGRVAGAPVVITPSWFLAAFVLTLLFAPNVQSAAPHLGAGVYVVAFAFVLLLFGSVFLHEAAHALVARARGQQVTELAVTLWGGHTAYTGGLARPFDGFIVAVVGPVTNLVLAAGFWLAYQAQPVLTVPTLLLYAAALSNAFVGVFNLLPGLPLDGGQILESAVWAVTGNRGRGTVVAGWAGRVVAVGVLVWAILWPYLEGRSPGLTTVLWSALLAAFLWSGAGAAIANGRRRAVVGGLSVASLAVPAVTVPLGATVAAATVAAETTGAGSGTMVVVTGADGVPLAVVDPDAAARVPAEAAVRTTVDAVAVPFVPGSAVDAGLSGQAMLARLAATSGGARLVPVTDGGRVTGVLDLTAVARALRGGR</sequence>
<dbReference type="RefSeq" id="WP_236089045.1">
    <property type="nucleotide sequence ID" value="NZ_JAKGSG010000028.1"/>
</dbReference>
<dbReference type="GO" id="GO:0006508">
    <property type="term" value="P:proteolysis"/>
    <property type="evidence" value="ECO:0007669"/>
    <property type="project" value="UniProtKB-KW"/>
</dbReference>
<feature type="transmembrane region" description="Helical" evidence="13">
    <location>
        <begin position="235"/>
        <end position="258"/>
    </location>
</feature>
<keyword evidence="11 13" id="KW-0472">Membrane</keyword>
<gene>
    <name evidence="15" type="ORF">L1785_09680</name>
</gene>
<keyword evidence="10" id="KW-0482">Metalloprotease</keyword>
<feature type="transmembrane region" description="Helical" evidence="13">
    <location>
        <begin position="34"/>
        <end position="57"/>
    </location>
</feature>
<keyword evidence="5 13" id="KW-0812">Transmembrane</keyword>
<keyword evidence="16" id="KW-1185">Reference proteome</keyword>
<evidence type="ECO:0000256" key="6">
    <source>
        <dbReference type="ARBA" id="ARBA00022723"/>
    </source>
</evidence>
<feature type="transmembrane region" description="Helical" evidence="13">
    <location>
        <begin position="161"/>
        <end position="179"/>
    </location>
</feature>
<evidence type="ECO:0000256" key="13">
    <source>
        <dbReference type="SAM" id="Phobius"/>
    </source>
</evidence>
<keyword evidence="9 13" id="KW-1133">Transmembrane helix</keyword>
<comment type="similarity">
    <text evidence="3">Belongs to the peptidase M50B family.</text>
</comment>
<feature type="transmembrane region" description="Helical" evidence="13">
    <location>
        <begin position="129"/>
        <end position="149"/>
    </location>
</feature>
<keyword evidence="6" id="KW-0479">Metal-binding</keyword>
<protein>
    <submittedName>
        <fullName evidence="15">Site-2 protease family protein</fullName>
    </submittedName>
</protein>
<dbReference type="GO" id="GO:0016020">
    <property type="term" value="C:membrane"/>
    <property type="evidence" value="ECO:0007669"/>
    <property type="project" value="UniProtKB-SubCell"/>
</dbReference>
<dbReference type="GO" id="GO:0046872">
    <property type="term" value="F:metal ion binding"/>
    <property type="evidence" value="ECO:0007669"/>
    <property type="project" value="UniProtKB-KW"/>
</dbReference>
<dbReference type="Proteomes" id="UP001165405">
    <property type="component" value="Unassembled WGS sequence"/>
</dbReference>
<comment type="subcellular location">
    <subcellularLocation>
        <location evidence="2">Membrane</location>
        <topology evidence="2">Multi-pass membrane protein</topology>
    </subcellularLocation>
</comment>
<evidence type="ECO:0000259" key="14">
    <source>
        <dbReference type="Pfam" id="PF02163"/>
    </source>
</evidence>
<dbReference type="GO" id="GO:0008237">
    <property type="term" value="F:metallopeptidase activity"/>
    <property type="evidence" value="ECO:0007669"/>
    <property type="project" value="UniProtKB-KW"/>
</dbReference>
<dbReference type="InterPro" id="IPR008915">
    <property type="entry name" value="Peptidase_M50"/>
</dbReference>
<feature type="region of interest" description="Disordered" evidence="12">
    <location>
        <begin position="1"/>
        <end position="24"/>
    </location>
</feature>
<feature type="compositionally biased region" description="Low complexity" evidence="12">
    <location>
        <begin position="9"/>
        <end position="24"/>
    </location>
</feature>
<keyword evidence="4 15" id="KW-0645">Protease</keyword>
<organism evidence="15 16">
    <name type="scientific">Antribacter soli</name>
    <dbReference type="NCBI Taxonomy" id="2910976"/>
    <lineage>
        <taxon>Bacteria</taxon>
        <taxon>Bacillati</taxon>
        <taxon>Actinomycetota</taxon>
        <taxon>Actinomycetes</taxon>
        <taxon>Micrococcales</taxon>
        <taxon>Promicromonosporaceae</taxon>
        <taxon>Antribacter</taxon>
    </lineage>
</organism>
<evidence type="ECO:0000256" key="12">
    <source>
        <dbReference type="SAM" id="MobiDB-lite"/>
    </source>
</evidence>
<feature type="transmembrane region" description="Helical" evidence="13">
    <location>
        <begin position="210"/>
        <end position="229"/>
    </location>
</feature>
<evidence type="ECO:0000256" key="10">
    <source>
        <dbReference type="ARBA" id="ARBA00023049"/>
    </source>
</evidence>
<evidence type="ECO:0000256" key="9">
    <source>
        <dbReference type="ARBA" id="ARBA00022989"/>
    </source>
</evidence>
<evidence type="ECO:0000256" key="2">
    <source>
        <dbReference type="ARBA" id="ARBA00004141"/>
    </source>
</evidence>
<dbReference type="EMBL" id="JAKGSG010000028">
    <property type="protein sequence ID" value="MCF4121252.1"/>
    <property type="molecule type" value="Genomic_DNA"/>
</dbReference>
<evidence type="ECO:0000256" key="11">
    <source>
        <dbReference type="ARBA" id="ARBA00023136"/>
    </source>
</evidence>
<comment type="cofactor">
    <cofactor evidence="1">
        <name>Zn(2+)</name>
        <dbReference type="ChEBI" id="CHEBI:29105"/>
    </cofactor>
</comment>
<evidence type="ECO:0000313" key="16">
    <source>
        <dbReference type="Proteomes" id="UP001165405"/>
    </source>
</evidence>
<dbReference type="PANTHER" id="PTHR39188">
    <property type="entry name" value="MEMBRANE-ASSOCIATED ZINC METALLOPROTEASE M50B"/>
    <property type="match status" value="1"/>
</dbReference>
<accession>A0AA41QDP6</accession>
<dbReference type="Pfam" id="PF02163">
    <property type="entry name" value="Peptidase_M50"/>
    <property type="match status" value="1"/>
</dbReference>
<reference evidence="15" key="1">
    <citation type="submission" date="2022-01" db="EMBL/GenBank/DDBJ databases">
        <title>Antribacter sp. nov., isolated from Guizhou of China.</title>
        <authorList>
            <person name="Chengliang C."/>
            <person name="Ya Z."/>
        </authorList>
    </citation>
    <scope>NUCLEOTIDE SEQUENCE</scope>
    <source>
        <strain evidence="15">KLBMP 9083</strain>
    </source>
</reference>
<proteinExistence type="inferred from homology"/>
<name>A0AA41QDP6_9MICO</name>
<evidence type="ECO:0000256" key="7">
    <source>
        <dbReference type="ARBA" id="ARBA00022801"/>
    </source>
</evidence>
<keyword evidence="8" id="KW-0862">Zinc</keyword>
<evidence type="ECO:0000256" key="4">
    <source>
        <dbReference type="ARBA" id="ARBA00022670"/>
    </source>
</evidence>
<evidence type="ECO:0000256" key="1">
    <source>
        <dbReference type="ARBA" id="ARBA00001947"/>
    </source>
</evidence>
<comment type="caution">
    <text evidence="15">The sequence shown here is derived from an EMBL/GenBank/DDBJ whole genome shotgun (WGS) entry which is preliminary data.</text>
</comment>
<evidence type="ECO:0000256" key="8">
    <source>
        <dbReference type="ARBA" id="ARBA00022833"/>
    </source>
</evidence>
<feature type="domain" description="Peptidase M50" evidence="14">
    <location>
        <begin position="162"/>
        <end position="206"/>
    </location>
</feature>
<feature type="transmembrane region" description="Helical" evidence="13">
    <location>
        <begin position="69"/>
        <end position="88"/>
    </location>
</feature>
<dbReference type="PANTHER" id="PTHR39188:SF3">
    <property type="entry name" value="STAGE IV SPORULATION PROTEIN FB"/>
    <property type="match status" value="1"/>
</dbReference>
<evidence type="ECO:0000256" key="5">
    <source>
        <dbReference type="ARBA" id="ARBA00022692"/>
    </source>
</evidence>
<evidence type="ECO:0000256" key="3">
    <source>
        <dbReference type="ARBA" id="ARBA00007931"/>
    </source>
</evidence>
<evidence type="ECO:0000313" key="15">
    <source>
        <dbReference type="EMBL" id="MCF4121252.1"/>
    </source>
</evidence>